<feature type="compositionally biased region" description="Basic and acidic residues" evidence="1">
    <location>
        <begin position="1"/>
        <end position="20"/>
    </location>
</feature>
<feature type="compositionally biased region" description="Basic and acidic residues" evidence="1">
    <location>
        <begin position="101"/>
        <end position="110"/>
    </location>
</feature>
<proteinExistence type="predicted"/>
<organism evidence="2 3">
    <name type="scientific">Angomonas deanei</name>
    <dbReference type="NCBI Taxonomy" id="59799"/>
    <lineage>
        <taxon>Eukaryota</taxon>
        <taxon>Discoba</taxon>
        <taxon>Euglenozoa</taxon>
        <taxon>Kinetoplastea</taxon>
        <taxon>Metakinetoplastina</taxon>
        <taxon>Trypanosomatida</taxon>
        <taxon>Trypanosomatidae</taxon>
        <taxon>Strigomonadinae</taxon>
        <taxon>Angomonas</taxon>
    </lineage>
</organism>
<dbReference type="PANTHER" id="PTHR20916">
    <property type="entry name" value="CYSTEINE AND GLYCINE-RICH PROTEIN 2 BINDING PROTEIN"/>
    <property type="match status" value="1"/>
</dbReference>
<feature type="compositionally biased region" description="Basic and acidic residues" evidence="1">
    <location>
        <begin position="247"/>
        <end position="258"/>
    </location>
</feature>
<dbReference type="Proteomes" id="UP000515908">
    <property type="component" value="Chromosome 14"/>
</dbReference>
<feature type="region of interest" description="Disordered" evidence="1">
    <location>
        <begin position="237"/>
        <end position="260"/>
    </location>
</feature>
<feature type="compositionally biased region" description="Low complexity" evidence="1">
    <location>
        <begin position="237"/>
        <end position="246"/>
    </location>
</feature>
<dbReference type="EMBL" id="LR877158">
    <property type="protein sequence ID" value="CAD2219446.1"/>
    <property type="molecule type" value="Genomic_DNA"/>
</dbReference>
<evidence type="ECO:0000256" key="1">
    <source>
        <dbReference type="SAM" id="MobiDB-lite"/>
    </source>
</evidence>
<feature type="region of interest" description="Disordered" evidence="1">
    <location>
        <begin position="36"/>
        <end position="60"/>
    </location>
</feature>
<feature type="region of interest" description="Disordered" evidence="1">
    <location>
        <begin position="1"/>
        <end position="23"/>
    </location>
</feature>
<keyword evidence="3" id="KW-1185">Reference proteome</keyword>
<protein>
    <submittedName>
        <fullName evidence="2">Uncharacterized protein</fullName>
    </submittedName>
</protein>
<dbReference type="PANTHER" id="PTHR20916:SF26">
    <property type="entry name" value="CYSTEINE-RICH PROTEIN 2-BINDING PROTEIN"/>
    <property type="match status" value="1"/>
</dbReference>
<reference evidence="2 3" key="1">
    <citation type="submission" date="2020-08" db="EMBL/GenBank/DDBJ databases">
        <authorList>
            <person name="Newling K."/>
            <person name="Davey J."/>
            <person name="Forrester S."/>
        </authorList>
    </citation>
    <scope>NUCLEOTIDE SEQUENCE [LARGE SCALE GENOMIC DNA]</scope>
    <source>
        <strain evidence="3">Crithidia deanei Carvalho (ATCC PRA-265)</strain>
    </source>
</reference>
<sequence length="1542" mass="179250">MPPRRETESVRQEEEKRELKSYTAYSEDVRSAATRAYLKESNKNNNKGETSDTKEKAVAGELEDGEKVNVKKEHFQTNKVMKNVLSHFDSNPIDSGVSHTGTEDRIDEKREKRRRIAEKGRRRREKLKGKLSLSYGLSQHPCALQGGCAHRHDDTCPHLATPATSCLEMLEDNEQSLHNGGESCFLNSLGLCPWQHHSVYARNSHSVPHYDGDTNAEESHKDDYNVQALFFESFHNTNNSNNNDGMSNHENEQEDGRHTSLQRDINHTAPLIREMIDVFISFIASVLEENEKEKLKFLETVKNGKIVDGLKILQTILHENNNNNNLLSISEVPSKTNKTGTNYFLSLRWDFLERTVVTDFQNNNTNNNNEMEEPEEDFSEDALYEREIQSQHNSHHNSSNNNGNDISEEDRFAVKINISTFWSSYFHFREAEDDCLCSISYLLTPFIIQESAKLLENNNNNDNETSDRLKNASLYLFHQRQNNVDKMLTLYENELKNINHHTNKGLYLMRWAPLSFLKDLLLWRAVSNGDGNLLETMLTTILESAIPNDENKNKNQRIRHSTQFGWNYLNAILFQLTKGLLTMENLISSPNFLRHLTHHKSTFDPIRANQHYLYLFSLCQTHLNDFCHFFGHYFQNHYYAAVLEEQNWYPWTPEIMFQHHNNEMEHYYTSYNYARHHFPLFYANFVNYALNGIFLLTTTTAAAHVGELPSQRQTVSVVEGLLLDQREEHTLTDIIDHTARDNEIAVKEKYLQRLIRQQMRRRHKTMEKELNPFTKVNLYFFGAIENFSLMIKRQHEALKSEFYALKREFDVETEKEKVYQNNFRTRKYNPNRQNANSEDNEMENSNNAELLLHPLDRLIPHNTVALSPAAVSLFLGLLLETDAYAYKSLKLTSTIVQVMRLSRHVSKKSIPKVIRSEKYVHKRVFSKKLGKKVLTKVKVPCLRIEKDNMKDNDDRDNIEMESIPYIFCLDENLVSTMLKIALRMGKTGKTLLDGLCSDLFSGGIVDFYNPNLQSNNLTDVKAFLFPASVDEINRYFNVLQHKETDGVKNAVIEHCFKLNGMTDHSKNKNHHHENAEQYKYAVRIAPTSEMMEVLLSHIATNDDDEKRLLLYHQTAARDKERFIYSVHKTNNNHNHNDVCVYSFSSYVFLRQYYNFLLEHATPMAQNSIKALLISIYYCFTQLDTLTLEESVSREIISTVKEVQNTAEKQYSTDVAEMKEHVTTLAHKIINSKNKKDSEINMENVKSLLKEEPHKTEQTVDRYRKEEYEKLVERLTFNRHESFVLDTLTKVHRPHKNSPSHNILLLSFVLELCLVSVSGLTSDTVDLQYPNNNNNGIKQIFHYTLLVATLLDEMALHNNSNNNNLCVNGVVKSILLSPLNNNSNNNKASNIFSSFEFSQIFTLKPFLQCQFMLFSELNNNNNNFSALMKLLWTDVEENQLSTLFRTVKHDNAVWSLYEGISSNSDNRLLQHYLKTSFLTPSLSLLLWIAGRVHYKQDERFNVKLLVAWLDGILEWNKNHNNNNNDRCYAEDVTALRNVLRQRL</sequence>
<dbReference type="GO" id="GO:0004402">
    <property type="term" value="F:histone acetyltransferase activity"/>
    <property type="evidence" value="ECO:0007669"/>
    <property type="project" value="TreeGrafter"/>
</dbReference>
<dbReference type="VEuPathDB" id="TriTrypDB:ADEAN_000695100"/>
<accession>A0A7G2CI67</accession>
<evidence type="ECO:0000313" key="2">
    <source>
        <dbReference type="EMBL" id="CAD2219446.1"/>
    </source>
</evidence>
<feature type="compositionally biased region" description="Polar residues" evidence="1">
    <location>
        <begin position="91"/>
        <end position="100"/>
    </location>
</feature>
<name>A0A7G2CI67_9TRYP</name>
<feature type="region of interest" description="Disordered" evidence="1">
    <location>
        <begin position="91"/>
        <end position="130"/>
    </location>
</feature>
<gene>
    <name evidence="2" type="ORF">ADEAN_000695100</name>
</gene>
<feature type="compositionally biased region" description="Basic and acidic residues" evidence="1">
    <location>
        <begin position="49"/>
        <end position="58"/>
    </location>
</feature>
<evidence type="ECO:0000313" key="3">
    <source>
        <dbReference type="Proteomes" id="UP000515908"/>
    </source>
</evidence>
<feature type="compositionally biased region" description="Basic residues" evidence="1">
    <location>
        <begin position="111"/>
        <end position="129"/>
    </location>
</feature>